<gene>
    <name evidence="2" type="ORF">CMUS01_09989</name>
</gene>
<reference evidence="2" key="1">
    <citation type="journal article" date="2020" name="Phytopathology">
        <title>Genome Sequence Resources of Colletotrichum truncatum, C. plurivorum, C. musicola, and C. sojae: Four Species Pathogenic to Soybean (Glycine max).</title>
        <authorList>
            <person name="Rogerio F."/>
            <person name="Boufleur T.R."/>
            <person name="Ciampi-Guillardi M."/>
            <person name="Sukno S.A."/>
            <person name="Thon M.R."/>
            <person name="Massola Junior N.S."/>
            <person name="Baroncelli R."/>
        </authorList>
    </citation>
    <scope>NUCLEOTIDE SEQUENCE</scope>
    <source>
        <strain evidence="2">LFN0074</strain>
    </source>
</reference>
<name>A0A8H6N9D3_9PEZI</name>
<sequence>MGSRIVVSYRSRETGRRRPLAVAQKTPRSTNHCYPTRTTGVSSGRCSRAGTAWSRGHFALRYFGQAVPRPALEPGSPGASHLARQFGVEPYRNSPTMRGERRQQRGRRWGVREGREGNRKEEEKRRQAGFLSLAPRPIASSLADGLDDDIQKCPQRTDHWWTPLAPTSAPHARLPIPLVRLLRARFKYLDGQPGQRILLGGNAGRLVD</sequence>
<feature type="compositionally biased region" description="Basic and acidic residues" evidence="1">
    <location>
        <begin position="110"/>
        <end position="126"/>
    </location>
</feature>
<dbReference type="AlphaFoldDB" id="A0A8H6N9D3"/>
<organism evidence="2 3">
    <name type="scientific">Colletotrichum musicola</name>
    <dbReference type="NCBI Taxonomy" id="2175873"/>
    <lineage>
        <taxon>Eukaryota</taxon>
        <taxon>Fungi</taxon>
        <taxon>Dikarya</taxon>
        <taxon>Ascomycota</taxon>
        <taxon>Pezizomycotina</taxon>
        <taxon>Sordariomycetes</taxon>
        <taxon>Hypocreomycetidae</taxon>
        <taxon>Glomerellales</taxon>
        <taxon>Glomerellaceae</taxon>
        <taxon>Colletotrichum</taxon>
        <taxon>Colletotrichum orchidearum species complex</taxon>
    </lineage>
</organism>
<proteinExistence type="predicted"/>
<dbReference type="EMBL" id="WIGM01000444">
    <property type="protein sequence ID" value="KAF6825034.1"/>
    <property type="molecule type" value="Genomic_DNA"/>
</dbReference>
<protein>
    <submittedName>
        <fullName evidence="2">Uncharacterized protein</fullName>
    </submittedName>
</protein>
<evidence type="ECO:0000313" key="2">
    <source>
        <dbReference type="EMBL" id="KAF6825034.1"/>
    </source>
</evidence>
<feature type="compositionally biased region" description="Polar residues" evidence="1">
    <location>
        <begin position="26"/>
        <end position="45"/>
    </location>
</feature>
<keyword evidence="3" id="KW-1185">Reference proteome</keyword>
<feature type="region of interest" description="Disordered" evidence="1">
    <location>
        <begin position="25"/>
        <end position="46"/>
    </location>
</feature>
<dbReference type="Proteomes" id="UP000639643">
    <property type="component" value="Unassembled WGS sequence"/>
</dbReference>
<evidence type="ECO:0000313" key="3">
    <source>
        <dbReference type="Proteomes" id="UP000639643"/>
    </source>
</evidence>
<accession>A0A8H6N9D3</accession>
<feature type="region of interest" description="Disordered" evidence="1">
    <location>
        <begin position="87"/>
        <end position="126"/>
    </location>
</feature>
<evidence type="ECO:0000256" key="1">
    <source>
        <dbReference type="SAM" id="MobiDB-lite"/>
    </source>
</evidence>
<comment type="caution">
    <text evidence="2">The sequence shown here is derived from an EMBL/GenBank/DDBJ whole genome shotgun (WGS) entry which is preliminary data.</text>
</comment>